<feature type="compositionally biased region" description="Low complexity" evidence="1">
    <location>
        <begin position="1"/>
        <end position="19"/>
    </location>
</feature>
<gene>
    <name evidence="2" type="ORF">B0H17DRAFT_1324943</name>
</gene>
<name>A0AAD7GZV1_MYCRO</name>
<accession>A0AAD7GZV1</accession>
<keyword evidence="3" id="KW-1185">Reference proteome</keyword>
<dbReference type="EMBL" id="JARKIE010000003">
    <property type="protein sequence ID" value="KAJ7708838.1"/>
    <property type="molecule type" value="Genomic_DNA"/>
</dbReference>
<feature type="region of interest" description="Disordered" evidence="1">
    <location>
        <begin position="101"/>
        <end position="132"/>
    </location>
</feature>
<feature type="region of interest" description="Disordered" evidence="1">
    <location>
        <begin position="48"/>
        <end position="82"/>
    </location>
</feature>
<feature type="compositionally biased region" description="Polar residues" evidence="1">
    <location>
        <begin position="104"/>
        <end position="132"/>
    </location>
</feature>
<comment type="caution">
    <text evidence="2">The sequence shown here is derived from an EMBL/GenBank/DDBJ whole genome shotgun (WGS) entry which is preliminary data.</text>
</comment>
<sequence length="132" mass="13556">MSSASSSTASLVSTTTVSSRAPLTKRAAPPKDFEAAFGSLQSTYGFAGATPIPVQKPATPRSASRSPATVAPRQTSTPGQPKDFQAAFASLQSTYGFAAAVPSPVSNPKSRSFISKFTRTSAKSPTSTPARN</sequence>
<evidence type="ECO:0000313" key="2">
    <source>
        <dbReference type="EMBL" id="KAJ7708838.1"/>
    </source>
</evidence>
<proteinExistence type="predicted"/>
<evidence type="ECO:0000256" key="1">
    <source>
        <dbReference type="SAM" id="MobiDB-lite"/>
    </source>
</evidence>
<feature type="compositionally biased region" description="Polar residues" evidence="1">
    <location>
        <begin position="61"/>
        <end position="79"/>
    </location>
</feature>
<reference evidence="2" key="1">
    <citation type="submission" date="2023-03" db="EMBL/GenBank/DDBJ databases">
        <title>Massive genome expansion in bonnet fungi (Mycena s.s.) driven by repeated elements and novel gene families across ecological guilds.</title>
        <authorList>
            <consortium name="Lawrence Berkeley National Laboratory"/>
            <person name="Harder C.B."/>
            <person name="Miyauchi S."/>
            <person name="Viragh M."/>
            <person name="Kuo A."/>
            <person name="Thoen E."/>
            <person name="Andreopoulos B."/>
            <person name="Lu D."/>
            <person name="Skrede I."/>
            <person name="Drula E."/>
            <person name="Henrissat B."/>
            <person name="Morin E."/>
            <person name="Kohler A."/>
            <person name="Barry K."/>
            <person name="LaButti K."/>
            <person name="Morin E."/>
            <person name="Salamov A."/>
            <person name="Lipzen A."/>
            <person name="Mereny Z."/>
            <person name="Hegedus B."/>
            <person name="Baldrian P."/>
            <person name="Stursova M."/>
            <person name="Weitz H."/>
            <person name="Taylor A."/>
            <person name="Grigoriev I.V."/>
            <person name="Nagy L.G."/>
            <person name="Martin F."/>
            <person name="Kauserud H."/>
        </authorList>
    </citation>
    <scope>NUCLEOTIDE SEQUENCE</scope>
    <source>
        <strain evidence="2">CBHHK067</strain>
    </source>
</reference>
<protein>
    <submittedName>
        <fullName evidence="2">Uncharacterized protein</fullName>
    </submittedName>
</protein>
<dbReference type="AlphaFoldDB" id="A0AAD7GZV1"/>
<evidence type="ECO:0000313" key="3">
    <source>
        <dbReference type="Proteomes" id="UP001221757"/>
    </source>
</evidence>
<dbReference type="Proteomes" id="UP001221757">
    <property type="component" value="Unassembled WGS sequence"/>
</dbReference>
<organism evidence="2 3">
    <name type="scientific">Mycena rosella</name>
    <name type="common">Pink bonnet</name>
    <name type="synonym">Agaricus rosellus</name>
    <dbReference type="NCBI Taxonomy" id="1033263"/>
    <lineage>
        <taxon>Eukaryota</taxon>
        <taxon>Fungi</taxon>
        <taxon>Dikarya</taxon>
        <taxon>Basidiomycota</taxon>
        <taxon>Agaricomycotina</taxon>
        <taxon>Agaricomycetes</taxon>
        <taxon>Agaricomycetidae</taxon>
        <taxon>Agaricales</taxon>
        <taxon>Marasmiineae</taxon>
        <taxon>Mycenaceae</taxon>
        <taxon>Mycena</taxon>
    </lineage>
</organism>
<feature type="region of interest" description="Disordered" evidence="1">
    <location>
        <begin position="1"/>
        <end position="30"/>
    </location>
</feature>